<dbReference type="PIRSF" id="PIRSF029958">
    <property type="entry name" value="Necrosis-inducing_protein"/>
    <property type="match status" value="1"/>
</dbReference>
<proteinExistence type="inferred from homology"/>
<dbReference type="InParanoid" id="A0A507BHZ7"/>
<evidence type="ECO:0000256" key="3">
    <source>
        <dbReference type="SAM" id="SignalP"/>
    </source>
</evidence>
<dbReference type="InterPro" id="IPR008701">
    <property type="entry name" value="NPP1"/>
</dbReference>
<feature type="chain" id="PRO_5021393869" evidence="3">
    <location>
        <begin position="18"/>
        <end position="235"/>
    </location>
</feature>
<name>A0A507BHZ7_9PEZI</name>
<dbReference type="STRING" id="1093900.A0A507BHZ7"/>
<evidence type="ECO:0000256" key="1">
    <source>
        <dbReference type="ARBA" id="ARBA00009520"/>
    </source>
</evidence>
<feature type="signal peptide" evidence="3">
    <location>
        <begin position="1"/>
        <end position="17"/>
    </location>
</feature>
<dbReference type="Pfam" id="PF05630">
    <property type="entry name" value="NPP1"/>
    <property type="match status" value="1"/>
</dbReference>
<evidence type="ECO:0000313" key="4">
    <source>
        <dbReference type="EMBL" id="TPX16200.1"/>
    </source>
</evidence>
<dbReference type="PANTHER" id="PTHR33657:SF8">
    <property type="entry name" value="DOMAIN PROTEIN, PUTATIVE (AFU_ORTHOLOGUE AFUA_5G00600)-RELATED"/>
    <property type="match status" value="1"/>
</dbReference>
<evidence type="ECO:0000313" key="5">
    <source>
        <dbReference type="Proteomes" id="UP000319257"/>
    </source>
</evidence>
<evidence type="ECO:0000256" key="2">
    <source>
        <dbReference type="ARBA" id="ARBA00023026"/>
    </source>
</evidence>
<dbReference type="AlphaFoldDB" id="A0A507BHZ7"/>
<accession>A0A507BHZ7</accession>
<keyword evidence="3" id="KW-0732">Signal</keyword>
<keyword evidence="5" id="KW-1185">Reference proteome</keyword>
<dbReference type="OrthoDB" id="89086at2759"/>
<reference evidence="4 5" key="1">
    <citation type="submission" date="2019-06" db="EMBL/GenBank/DDBJ databases">
        <title>Draft genome sequence of the filamentous fungus Phialemoniopsis curvata isolated from diesel fuel.</title>
        <authorList>
            <person name="Varaljay V.A."/>
            <person name="Lyon W.J."/>
            <person name="Crouch A.L."/>
            <person name="Drake C.E."/>
            <person name="Hollomon J.M."/>
            <person name="Nadeau L.J."/>
            <person name="Nunn H.S."/>
            <person name="Stevenson B.S."/>
            <person name="Bojanowski C.L."/>
            <person name="Crookes-Goodson W.J."/>
        </authorList>
    </citation>
    <scope>NUCLEOTIDE SEQUENCE [LARGE SCALE GENOMIC DNA]</scope>
    <source>
        <strain evidence="4 5">D216</strain>
    </source>
</reference>
<gene>
    <name evidence="4" type="ORF">E0L32_004195</name>
</gene>
<dbReference type="PANTHER" id="PTHR33657">
    <property type="entry name" value="DOMAIN PROTEIN, PUTATIVE (AFU_ORTHOLOGUE AFUA_5G00600)-RELATED"/>
    <property type="match status" value="1"/>
</dbReference>
<comment type="caution">
    <text evidence="4">The sequence shown here is derived from an EMBL/GenBank/DDBJ whole genome shotgun (WGS) entry which is preliminary data.</text>
</comment>
<keyword evidence="2" id="KW-0843">Virulence</keyword>
<protein>
    <submittedName>
        <fullName evidence="4">Uncharacterized protein</fullName>
    </submittedName>
</protein>
<sequence>MRPALLSIIAAAVGISAAPLESRAVINSDAVVGFPQTVPSNVYGDNYLRFKPWLKVVNGCVPFPAVDAAGNTGGGLKPTGASNGGCSKSTGQVYARGGAYNGRYAIMYSWYMPKDSPSSGLGHRHDWECAIVWLDDGAKADPTIVALSASGHGKFDTITGGFELDGTRPKIRYFSDWPLDHRLGFTSTQGGEQPLIAWESMTDAARTALTNTDFGAANVPFKDPNFMDNLAKASP</sequence>
<dbReference type="Proteomes" id="UP000319257">
    <property type="component" value="Unassembled WGS sequence"/>
</dbReference>
<dbReference type="EMBL" id="SKBQ01000019">
    <property type="protein sequence ID" value="TPX16200.1"/>
    <property type="molecule type" value="Genomic_DNA"/>
</dbReference>
<comment type="similarity">
    <text evidence="1">Belongs to the Necrosis inducing protein (NPP1) family.</text>
</comment>
<dbReference type="RefSeq" id="XP_030997911.1">
    <property type="nucleotide sequence ID" value="XM_031138579.1"/>
</dbReference>
<dbReference type="GeneID" id="41971642"/>
<organism evidence="4 5">
    <name type="scientific">Thyridium curvatum</name>
    <dbReference type="NCBI Taxonomy" id="1093900"/>
    <lineage>
        <taxon>Eukaryota</taxon>
        <taxon>Fungi</taxon>
        <taxon>Dikarya</taxon>
        <taxon>Ascomycota</taxon>
        <taxon>Pezizomycotina</taxon>
        <taxon>Sordariomycetes</taxon>
        <taxon>Sordariomycetidae</taxon>
        <taxon>Thyridiales</taxon>
        <taxon>Thyridiaceae</taxon>
        <taxon>Thyridium</taxon>
    </lineage>
</organism>